<keyword evidence="2" id="KW-1185">Reference proteome</keyword>
<dbReference type="EMBL" id="OY731403">
    <property type="protein sequence ID" value="CAJ1965356.1"/>
    <property type="molecule type" value="Genomic_DNA"/>
</dbReference>
<evidence type="ECO:0000313" key="2">
    <source>
        <dbReference type="Proteomes" id="UP001189624"/>
    </source>
</evidence>
<dbReference type="AlphaFoldDB" id="A0AA86SQJ5"/>
<sequence>MNSQFESIQAFIGTVLQYLPPPAAAAAQNILQQPINQDNKDQEKVNAIRIMQKEWRVLDTSITYGYIHR</sequence>
<organism evidence="1 2">
    <name type="scientific">Sphenostylis stenocarpa</name>
    <dbReference type="NCBI Taxonomy" id="92480"/>
    <lineage>
        <taxon>Eukaryota</taxon>
        <taxon>Viridiplantae</taxon>
        <taxon>Streptophyta</taxon>
        <taxon>Embryophyta</taxon>
        <taxon>Tracheophyta</taxon>
        <taxon>Spermatophyta</taxon>
        <taxon>Magnoliopsida</taxon>
        <taxon>eudicotyledons</taxon>
        <taxon>Gunneridae</taxon>
        <taxon>Pentapetalae</taxon>
        <taxon>rosids</taxon>
        <taxon>fabids</taxon>
        <taxon>Fabales</taxon>
        <taxon>Fabaceae</taxon>
        <taxon>Papilionoideae</taxon>
        <taxon>50 kb inversion clade</taxon>
        <taxon>NPAAA clade</taxon>
        <taxon>indigoferoid/millettioid clade</taxon>
        <taxon>Phaseoleae</taxon>
        <taxon>Sphenostylis</taxon>
    </lineage>
</organism>
<proteinExistence type="predicted"/>
<dbReference type="Proteomes" id="UP001189624">
    <property type="component" value="Chromosome 6"/>
</dbReference>
<protein>
    <submittedName>
        <fullName evidence="1">Uncharacterized protein</fullName>
    </submittedName>
</protein>
<name>A0AA86SQJ5_9FABA</name>
<accession>A0AA86SQJ5</accession>
<dbReference type="Gramene" id="rna-AYBTSS11_LOCUS20797">
    <property type="protein sequence ID" value="CAJ1965356.1"/>
    <property type="gene ID" value="gene-AYBTSS11_LOCUS20797"/>
</dbReference>
<reference evidence="1" key="1">
    <citation type="submission" date="2023-10" db="EMBL/GenBank/DDBJ databases">
        <authorList>
            <person name="Domelevo Entfellner J.-B."/>
        </authorList>
    </citation>
    <scope>NUCLEOTIDE SEQUENCE</scope>
</reference>
<evidence type="ECO:0000313" key="1">
    <source>
        <dbReference type="EMBL" id="CAJ1965356.1"/>
    </source>
</evidence>
<gene>
    <name evidence="1" type="ORF">AYBTSS11_LOCUS20797</name>
</gene>